<dbReference type="PANTHER" id="PTHR36434">
    <property type="entry name" value="MEMBRANE PROTEASE YUGP-RELATED"/>
    <property type="match status" value="1"/>
</dbReference>
<dbReference type="PATRIC" id="fig|1173020.3.peg.3346"/>
<keyword evidence="2" id="KW-0378">Hydrolase</keyword>
<keyword evidence="1" id="KW-0472">Membrane</keyword>
<accession>K9UGL1</accession>
<dbReference type="AlphaFoldDB" id="K9UGL1"/>
<dbReference type="OrthoDB" id="9784298at2"/>
<dbReference type="EMBL" id="CP003600">
    <property type="protein sequence ID" value="AFY93965.1"/>
    <property type="molecule type" value="Genomic_DNA"/>
</dbReference>
<evidence type="ECO:0000313" key="3">
    <source>
        <dbReference type="Proteomes" id="UP000010366"/>
    </source>
</evidence>
<protein>
    <submittedName>
        <fullName evidence="2">Putative Zn-dependent protease</fullName>
    </submittedName>
</protein>
<name>K9UGL1_CHAP6</name>
<dbReference type="HOGENOM" id="CLU_935942_0_0_3"/>
<reference evidence="2 3" key="1">
    <citation type="submission" date="2012-05" db="EMBL/GenBank/DDBJ databases">
        <title>Finished chromosome of genome of Chamaesiphon sp. PCC 6605.</title>
        <authorList>
            <consortium name="US DOE Joint Genome Institute"/>
            <person name="Gugger M."/>
            <person name="Coursin T."/>
            <person name="Rippka R."/>
            <person name="Tandeau De Marsac N."/>
            <person name="Huntemann M."/>
            <person name="Wei C.-L."/>
            <person name="Han J."/>
            <person name="Detter J.C."/>
            <person name="Han C."/>
            <person name="Tapia R."/>
            <person name="Chen A."/>
            <person name="Kyrpides N."/>
            <person name="Mavromatis K."/>
            <person name="Markowitz V."/>
            <person name="Szeto E."/>
            <person name="Ivanova N."/>
            <person name="Pagani I."/>
            <person name="Pati A."/>
            <person name="Goodwin L."/>
            <person name="Nordberg H.P."/>
            <person name="Cantor M.N."/>
            <person name="Hua S.X."/>
            <person name="Woyke T."/>
            <person name="Kerfeld C.A."/>
        </authorList>
    </citation>
    <scope>NUCLEOTIDE SEQUENCE [LARGE SCALE GENOMIC DNA]</scope>
    <source>
        <strain evidence="3">ATCC 27169 / PCC 6605</strain>
    </source>
</reference>
<evidence type="ECO:0000256" key="1">
    <source>
        <dbReference type="SAM" id="Phobius"/>
    </source>
</evidence>
<dbReference type="GO" id="GO:0008233">
    <property type="term" value="F:peptidase activity"/>
    <property type="evidence" value="ECO:0007669"/>
    <property type="project" value="UniProtKB-KW"/>
</dbReference>
<dbReference type="KEGG" id="cmp:Cha6605_2933"/>
<dbReference type="PANTHER" id="PTHR36434:SF1">
    <property type="entry name" value="MEMBRANE PROTEASE YUGP-RELATED"/>
    <property type="match status" value="1"/>
</dbReference>
<keyword evidence="2" id="KW-0645">Protease</keyword>
<organism evidence="2 3">
    <name type="scientific">Chamaesiphon minutus (strain ATCC 27169 / PCC 6605)</name>
    <dbReference type="NCBI Taxonomy" id="1173020"/>
    <lineage>
        <taxon>Bacteria</taxon>
        <taxon>Bacillati</taxon>
        <taxon>Cyanobacteriota</taxon>
        <taxon>Cyanophyceae</taxon>
        <taxon>Gomontiellales</taxon>
        <taxon>Chamaesiphonaceae</taxon>
        <taxon>Chamaesiphon</taxon>
    </lineage>
</organism>
<keyword evidence="3" id="KW-1185">Reference proteome</keyword>
<dbReference type="GO" id="GO:0006508">
    <property type="term" value="P:proteolysis"/>
    <property type="evidence" value="ECO:0007669"/>
    <property type="project" value="UniProtKB-KW"/>
</dbReference>
<gene>
    <name evidence="2" type="ORF">Cha6605_2933</name>
</gene>
<keyword evidence="1" id="KW-0812">Transmembrane</keyword>
<proteinExistence type="predicted"/>
<dbReference type="InterPro" id="IPR007395">
    <property type="entry name" value="Zn_peptidase_2"/>
</dbReference>
<dbReference type="RefSeq" id="WP_015160109.1">
    <property type="nucleotide sequence ID" value="NC_019697.1"/>
</dbReference>
<evidence type="ECO:0000313" key="2">
    <source>
        <dbReference type="EMBL" id="AFY93965.1"/>
    </source>
</evidence>
<dbReference type="Pfam" id="PF04298">
    <property type="entry name" value="Zn_peptidase_2"/>
    <property type="match status" value="2"/>
</dbReference>
<dbReference type="Proteomes" id="UP000010366">
    <property type="component" value="Chromosome"/>
</dbReference>
<keyword evidence="1" id="KW-1133">Transmembrane helix</keyword>
<dbReference type="eggNOG" id="COG2738">
    <property type="taxonomic scope" value="Bacteria"/>
</dbReference>
<sequence>MPINNVYDSRFDPSTHELERKLDNLMPRSNPHLKRTLLENNQTGMMSINIARSILRDRNRTDIKVCIREDEVNCYSLYLNLVGLSENVAHSQTVVAVTIAAHEVGHALQPQFEKKLISLLGKTPILYLGRFSEYFILLCSFLVQIGTFVKSDRIPLWKSQIQNNYLQSHGTDLNRQYFNQPRFYDSHSERLRQRNYLGSSICSILKRGVILLKYLFSYTIFLIVLFSIFIIIPPSICCMFVCRAVILLTEIDASIRAMHLLKDRKILNERQLKAARKFLIFAGLSYLRFGAVKRLFD</sequence>
<feature type="transmembrane region" description="Helical" evidence="1">
    <location>
        <begin position="214"/>
        <end position="232"/>
    </location>
</feature>